<keyword evidence="2" id="KW-0784">Thiamine biosynthesis</keyword>
<dbReference type="Gene3D" id="3.30.9.10">
    <property type="entry name" value="D-Amino Acid Oxidase, subunit A, domain 2"/>
    <property type="match status" value="1"/>
</dbReference>
<keyword evidence="3" id="KW-0560">Oxidoreductase</keyword>
<protein>
    <submittedName>
        <fullName evidence="5">Glycine oxidase</fullName>
    </submittedName>
</protein>
<dbReference type="SUPFAM" id="SSF54373">
    <property type="entry name" value="FAD-linked reductases, C-terminal domain"/>
    <property type="match status" value="1"/>
</dbReference>
<dbReference type="Pfam" id="PF01266">
    <property type="entry name" value="DAO"/>
    <property type="match status" value="1"/>
</dbReference>
<dbReference type="RefSeq" id="WP_090273717.1">
    <property type="nucleotide sequence ID" value="NZ_LT629748.1"/>
</dbReference>
<evidence type="ECO:0000256" key="1">
    <source>
        <dbReference type="ARBA" id="ARBA00004948"/>
    </source>
</evidence>
<dbReference type="GO" id="GO:0005737">
    <property type="term" value="C:cytoplasm"/>
    <property type="evidence" value="ECO:0007669"/>
    <property type="project" value="TreeGrafter"/>
</dbReference>
<evidence type="ECO:0000256" key="3">
    <source>
        <dbReference type="ARBA" id="ARBA00023002"/>
    </source>
</evidence>
<dbReference type="GO" id="GO:0009229">
    <property type="term" value="P:thiamine diphosphate biosynthetic process"/>
    <property type="evidence" value="ECO:0007669"/>
    <property type="project" value="UniProtKB-UniPathway"/>
</dbReference>
<reference evidence="6" key="1">
    <citation type="submission" date="2016-10" db="EMBL/GenBank/DDBJ databases">
        <authorList>
            <person name="Varghese N."/>
            <person name="Submissions S."/>
        </authorList>
    </citation>
    <scope>NUCLEOTIDE SEQUENCE [LARGE SCALE GENOMIC DNA]</scope>
    <source>
        <strain evidence="6">2SM5</strain>
    </source>
</reference>
<dbReference type="Proteomes" id="UP000243426">
    <property type="component" value="Chromosome I"/>
</dbReference>
<dbReference type="GO" id="GO:0050660">
    <property type="term" value="F:flavin adenine dinucleotide binding"/>
    <property type="evidence" value="ECO:0007669"/>
    <property type="project" value="InterPro"/>
</dbReference>
<dbReference type="NCBIfam" id="TIGR02352">
    <property type="entry name" value="thiamin_ThiO"/>
    <property type="match status" value="1"/>
</dbReference>
<dbReference type="EMBL" id="LT629748">
    <property type="protein sequence ID" value="SDS67540.1"/>
    <property type="molecule type" value="Genomic_DNA"/>
</dbReference>
<sequence length="366" mass="39858">MQHVVIVGGGVIGCLSALNLLDAGARVTLIERRQIGREASWAGGGIVSPLYPWRYSQAVSALSDFSQNFYPGLGRRLAERTGIDPQVTPCGLLWLDSDEQADALAWAERQDKPLRSVEADFIYQQVPVLAEGYDSALWQADLANVRNPRLMAALRDYLTTIPECRVLEETPDARLLVEHGRVTGVDCAGDILRADAVVLAAGAWSGDCLATLGLALPVEPVKGQMLLYKADPNWLQSMVLHAGRYAIPRCDGHILIGSTLEHEGFDKTTTEVALSSLRASAVQLLPALAEQEPVMQWAGLRPGSPEGVPYIGQVPDYPGLWLNTGHYRNGLVLAPASCRLLADLMLGRRPIVDPAPYRIEGRVQRR</sequence>
<dbReference type="InterPro" id="IPR006076">
    <property type="entry name" value="FAD-dep_OxRdtase"/>
</dbReference>
<accession>A0A1H1U4Y9</accession>
<dbReference type="GO" id="GO:0009228">
    <property type="term" value="P:thiamine biosynthetic process"/>
    <property type="evidence" value="ECO:0007669"/>
    <property type="project" value="UniProtKB-KW"/>
</dbReference>
<comment type="pathway">
    <text evidence="1">Cofactor biosynthesis; thiamine diphosphate biosynthesis.</text>
</comment>
<evidence type="ECO:0000259" key="4">
    <source>
        <dbReference type="Pfam" id="PF01266"/>
    </source>
</evidence>
<evidence type="ECO:0000313" key="5">
    <source>
        <dbReference type="EMBL" id="SDS67540.1"/>
    </source>
</evidence>
<keyword evidence="6" id="KW-1185">Reference proteome</keyword>
<feature type="domain" description="FAD dependent oxidoreductase" evidence="4">
    <location>
        <begin position="3"/>
        <end position="344"/>
    </location>
</feature>
<dbReference type="Gene3D" id="3.50.50.60">
    <property type="entry name" value="FAD/NAD(P)-binding domain"/>
    <property type="match status" value="1"/>
</dbReference>
<evidence type="ECO:0000313" key="6">
    <source>
        <dbReference type="Proteomes" id="UP000243426"/>
    </source>
</evidence>
<dbReference type="SUPFAM" id="SSF51905">
    <property type="entry name" value="FAD/NAD(P)-binding domain"/>
    <property type="match status" value="1"/>
</dbReference>
<dbReference type="STRING" id="797277.SAMN05216198_2492"/>
<dbReference type="PANTHER" id="PTHR13847:SF289">
    <property type="entry name" value="GLYCINE OXIDASE"/>
    <property type="match status" value="1"/>
</dbReference>
<gene>
    <name evidence="5" type="ORF">SAMN05216198_2492</name>
</gene>
<dbReference type="OrthoDB" id="18526at2"/>
<dbReference type="UniPathway" id="UPA00060"/>
<name>A0A1H1U4Y9_9GAMM</name>
<dbReference type="InterPro" id="IPR036188">
    <property type="entry name" value="FAD/NAD-bd_sf"/>
</dbReference>
<organism evidence="5 6">
    <name type="scientific">Halopseudomonas litoralis</name>
    <dbReference type="NCBI Taxonomy" id="797277"/>
    <lineage>
        <taxon>Bacteria</taxon>
        <taxon>Pseudomonadati</taxon>
        <taxon>Pseudomonadota</taxon>
        <taxon>Gammaproteobacteria</taxon>
        <taxon>Pseudomonadales</taxon>
        <taxon>Pseudomonadaceae</taxon>
        <taxon>Halopseudomonas</taxon>
    </lineage>
</organism>
<dbReference type="PANTHER" id="PTHR13847">
    <property type="entry name" value="SARCOSINE DEHYDROGENASE-RELATED"/>
    <property type="match status" value="1"/>
</dbReference>
<dbReference type="GO" id="GO:0016491">
    <property type="term" value="F:oxidoreductase activity"/>
    <property type="evidence" value="ECO:0007669"/>
    <property type="project" value="UniProtKB-KW"/>
</dbReference>
<dbReference type="InterPro" id="IPR012727">
    <property type="entry name" value="Gly_oxidase_ThiO"/>
</dbReference>
<proteinExistence type="predicted"/>
<dbReference type="AlphaFoldDB" id="A0A1H1U4Y9"/>
<evidence type="ECO:0000256" key="2">
    <source>
        <dbReference type="ARBA" id="ARBA00022977"/>
    </source>
</evidence>